<gene>
    <name evidence="2" type="ORF">GOP47_0023550</name>
</gene>
<name>A0A9D4Z4M7_ADICA</name>
<evidence type="ECO:0000313" key="3">
    <source>
        <dbReference type="Proteomes" id="UP000886520"/>
    </source>
</evidence>
<accession>A0A9D4Z4M7</accession>
<comment type="caution">
    <text evidence="2">The sequence shown here is derived from an EMBL/GenBank/DDBJ whole genome shotgun (WGS) entry which is preliminary data.</text>
</comment>
<proteinExistence type="predicted"/>
<feature type="region of interest" description="Disordered" evidence="1">
    <location>
        <begin position="1"/>
        <end position="21"/>
    </location>
</feature>
<keyword evidence="3" id="KW-1185">Reference proteome</keyword>
<organism evidence="2 3">
    <name type="scientific">Adiantum capillus-veneris</name>
    <name type="common">Maidenhair fern</name>
    <dbReference type="NCBI Taxonomy" id="13818"/>
    <lineage>
        <taxon>Eukaryota</taxon>
        <taxon>Viridiplantae</taxon>
        <taxon>Streptophyta</taxon>
        <taxon>Embryophyta</taxon>
        <taxon>Tracheophyta</taxon>
        <taxon>Polypodiopsida</taxon>
        <taxon>Polypodiidae</taxon>
        <taxon>Polypodiales</taxon>
        <taxon>Pteridineae</taxon>
        <taxon>Pteridaceae</taxon>
        <taxon>Vittarioideae</taxon>
        <taxon>Adiantum</taxon>
    </lineage>
</organism>
<dbReference type="EMBL" id="JABFUD020000023">
    <property type="protein sequence ID" value="KAI5061045.1"/>
    <property type="molecule type" value="Genomic_DNA"/>
</dbReference>
<protein>
    <submittedName>
        <fullName evidence="2">Uncharacterized protein</fullName>
    </submittedName>
</protein>
<sequence length="2065" mass="245160">MDVSHSRQHQEHHHLPPLQQHGVCWPTHWTHDWMHRHPRQLHLNNPFPPPLFVPTEPKRALSSCSSSSTSLGGSRGGAAAPTFFSSAMKSNVTRSSSAPKASSGQLASYASRRHCSPCRKLQQCSPQLRRSCQPGPTPSPDLLLADKAEWKRTLHDTTYRTYKALPRSNRPFDLKDYVLLREILALAENLMQPEGAEVRLMDVLKAYDMVLQKHAMDPAEDTFYYRMLLKLSLSSTKDWWKRLNQEIVKNDLLLKVNSFRNHKLLLSYWLLWRCHHEKGVPQEKGKKKLNILEGENVKSCNGIASKEENQHVVTPTVQQPKMKDAGDNQNSVPFYMGDLPLEDTVLVMDIVEVPVWASKSLRDFDIKGSAPVFQAWQRIVRQRKKKRLTRERNAQQCLLQKTCFTLWRRHSHLMRELCKAGNLFHEKKLCVLILMAWRKYLLSLKELCKDLCKGRALWGWRKSTGFRKHATQAIDHRLCFTRKRYLMQWRSRLQNAKKHKDALYHCRKYHQIHVVSSCFQGWQGVCYHRTRCRRQIAIHQHRCQKAVLKNWHARIQFKSSLKQVLLMGLSWRAGYLQRLSLSIWLSWWKIKKIMERKKIDVFLHQKKRILFQALSAWRTQGSRRRYMKDWLARALKLYALQLCKRSVCGWRHWQTKCENKNKRFMTIMKLICSRRCIKVLEQWKELADSKKQEEKHSQRVRSYYRTRRKVKYWHLWYQNSGYQAAITQRCALRNHKMAVLILRALRGLAKSSTKRGQLARRPCEHKDQRLSQDFEANGCIPIFDEGGLTQNLIQSSRKNRMKSLLLTSKEFIRKWKHFVEVKRTNGTNKTVVVKYWAKFWLKTALEGWRIVLQKKKLADKLPQQLVTEDKNTCFLMKLKLLKDRTAGNELPTHKGVLWRRLTLEKLSLQTWIRLKAIRQEQAKTEFLYVLQLKRWWISTILSHWRAVAKNSLQEEGKLYQTGHFVSEQDKNILTDEEITAFSTSSSELEWASLPADTSLDEDKFKLYFSAFRNYTYQLKAAKALKIVRKSTIFRYLWQQWKQATVKALEERTELAVIIGHLSTSPGKHKIMLSLLEECPRWNLHKGFQSWKAWKVGQPAKRVQNRRALEHLAGVLQAKALASFHAAMTAARTLRMSVKHFNLCCQVKSILAWRTYTTEHLVKKTSKNSAVAHYRHRTEMIVLKKWSLYSHMSQRADYVKSRAEDYWRVSTLQKCLKAWIEMFLKFQAKHQYLLWIKIRMDLHCLHNVLCAWRYSSQRKINQQNHIDYMKEHRRMVCLYQRFHVWIGYIHRKKCVRAAQEMHRRRHLKAFFQSWVYKIVRLKCKKEAKETVKDHVINKFCRTAFLIWRDLTVMARHARNTQWLAASKIRQYRMTWTFSRWKDVVKTLNFKREVEHTADLRKKHKFFCTWAEVVKMQGRWTECQVSVMCMRQKRWVRFLFQIWLQRSCDLKREREGNIKALMFARNCLLLRVFKRFMGWMHGRQMKEGFTLLACGKLQHVYLKRAFDAWLRQVEIHVRKQAAHDQLQRVWDHCLLAKSFNGLQEVITENWRLKGCVIKALQYNVMGTKLHKVVCLQQHHFCHSLLQHWRKRTFSCNVSRHNEQRFKVKTLERAFHEWKSFAQNKMHLDVLARKLSTLHCTVLGKQCWLHWQFRTEKAQYQQQFRLFKTFRTWVKYIKVKAFKRCMQRDAIFMILQSLQKRVLWGWQSLVREISIRREEHQQQRFLQREAMVLANRTERRQKIESLSTIFKAWQARFQQAVNISMFIDRQKFQVKKSIWLSWMSWVNLEGCARRVRHQWIRMILQSSLNVWRKTCTLRISQFREKEAEAAHFASCKLKQLVWPQWKTYVSSCKERVKALQDCLALIQTGQDSDLVRGIIHAWKDYTLERGKRREHSWAAEASYKRHKLADYLNAWHDYTAAAKESASSLKGTIQVYQGSNCHFRAMADSMYRFRRGIGHVSSYMADSPSFRDIGVPTIVIEEVSSPVEEREGAVLSHPAQWAMPPALLETEGSPLARLMSNNGSIHSQSQLLRNGPQWSSGRSIKYLGLEIEDDIDDWSLKDVDIDAS</sequence>
<evidence type="ECO:0000313" key="2">
    <source>
        <dbReference type="EMBL" id="KAI5061045.1"/>
    </source>
</evidence>
<dbReference type="Proteomes" id="UP000886520">
    <property type="component" value="Chromosome 23"/>
</dbReference>
<dbReference type="OrthoDB" id="1934686at2759"/>
<feature type="compositionally biased region" description="Low complexity" evidence="1">
    <location>
        <begin position="60"/>
        <end position="77"/>
    </location>
</feature>
<feature type="region of interest" description="Disordered" evidence="1">
    <location>
        <begin position="54"/>
        <end position="77"/>
    </location>
</feature>
<evidence type="ECO:0000256" key="1">
    <source>
        <dbReference type="SAM" id="MobiDB-lite"/>
    </source>
</evidence>
<reference evidence="2" key="1">
    <citation type="submission" date="2021-01" db="EMBL/GenBank/DDBJ databases">
        <title>Adiantum capillus-veneris genome.</title>
        <authorList>
            <person name="Fang Y."/>
            <person name="Liao Q."/>
        </authorList>
    </citation>
    <scope>NUCLEOTIDE SEQUENCE</scope>
    <source>
        <strain evidence="2">H3</strain>
        <tissue evidence="2">Leaf</tissue>
    </source>
</reference>